<evidence type="ECO:0008006" key="3">
    <source>
        <dbReference type="Google" id="ProtNLM"/>
    </source>
</evidence>
<accession>A0A3S5D3Z2</accession>
<dbReference type="InterPro" id="IPR001343">
    <property type="entry name" value="Hemolysn_Ca-bd"/>
</dbReference>
<dbReference type="InterPro" id="IPR018511">
    <property type="entry name" value="Hemolysin-typ_Ca-bd_CS"/>
</dbReference>
<dbReference type="InterPro" id="IPR011049">
    <property type="entry name" value="Serralysin-like_metalloprot_C"/>
</dbReference>
<dbReference type="PROSITE" id="PS00330">
    <property type="entry name" value="HEMOLYSIN_CALCIUM"/>
    <property type="match status" value="1"/>
</dbReference>
<evidence type="ECO:0000313" key="2">
    <source>
        <dbReference type="Proteomes" id="UP000270743"/>
    </source>
</evidence>
<dbReference type="EMBL" id="UZWE01000026">
    <property type="protein sequence ID" value="VDS08318.1"/>
    <property type="molecule type" value="Genomic_DNA"/>
</dbReference>
<evidence type="ECO:0000313" key="1">
    <source>
        <dbReference type="EMBL" id="VDS08318.1"/>
    </source>
</evidence>
<dbReference type="Proteomes" id="UP000270743">
    <property type="component" value="Unassembled WGS sequence"/>
</dbReference>
<sequence length="99" mass="10335">MNQLALDDYLSAGKGNDTIRGGAGADTFAFYANEGQGFINDFTDGTDKIRIFAPGQVSSLADVTVTASGTSTILEFAGTKVTLNLIDLSALDASDFIFT</sequence>
<reference evidence="1 2" key="1">
    <citation type="submission" date="2018-12" db="EMBL/GenBank/DDBJ databases">
        <authorList>
            <person name="Criscuolo A."/>
        </authorList>
    </citation>
    <scope>NUCLEOTIDE SEQUENCE [LARGE SCALE GENOMIC DNA]</scope>
    <source>
        <strain evidence="1">ACIP1116241</strain>
    </source>
</reference>
<dbReference type="AlphaFoldDB" id="A0A3S5D3Z2"/>
<keyword evidence="2" id="KW-1185">Reference proteome</keyword>
<dbReference type="SUPFAM" id="SSF51120">
    <property type="entry name" value="beta-Roll"/>
    <property type="match status" value="1"/>
</dbReference>
<gene>
    <name evidence="1" type="ORF">PARHAE_01502</name>
</gene>
<dbReference type="Pfam" id="PF00353">
    <property type="entry name" value="HemolysinCabind"/>
    <property type="match status" value="1"/>
</dbReference>
<organism evidence="1 2">
    <name type="scientific">Paracoccus haematequi</name>
    <dbReference type="NCBI Taxonomy" id="2491866"/>
    <lineage>
        <taxon>Bacteria</taxon>
        <taxon>Pseudomonadati</taxon>
        <taxon>Pseudomonadota</taxon>
        <taxon>Alphaproteobacteria</taxon>
        <taxon>Rhodobacterales</taxon>
        <taxon>Paracoccaceae</taxon>
        <taxon>Paracoccus</taxon>
    </lineage>
</organism>
<protein>
    <recommendedName>
        <fullName evidence="3">Serralysin</fullName>
    </recommendedName>
</protein>
<name>A0A3S5D3Z2_9RHOB</name>
<proteinExistence type="predicted"/>
<dbReference type="Gene3D" id="2.150.10.10">
    <property type="entry name" value="Serralysin-like metalloprotease, C-terminal"/>
    <property type="match status" value="1"/>
</dbReference>
<dbReference type="RefSeq" id="WP_164555174.1">
    <property type="nucleotide sequence ID" value="NZ_UZWE01000026.1"/>
</dbReference>
<dbReference type="GO" id="GO:0005509">
    <property type="term" value="F:calcium ion binding"/>
    <property type="evidence" value="ECO:0007669"/>
    <property type="project" value="InterPro"/>
</dbReference>